<evidence type="ECO:0000256" key="7">
    <source>
        <dbReference type="ARBA" id="ARBA00022801"/>
    </source>
</evidence>
<dbReference type="InterPro" id="IPR001261">
    <property type="entry name" value="ArgE/DapE_CS"/>
</dbReference>
<organism evidence="11 12">
    <name type="scientific">Pseudohalocynthiibacter aestuariivivens</name>
    <dbReference type="NCBI Taxonomy" id="1591409"/>
    <lineage>
        <taxon>Bacteria</taxon>
        <taxon>Pseudomonadati</taxon>
        <taxon>Pseudomonadota</taxon>
        <taxon>Alphaproteobacteria</taxon>
        <taxon>Rhodobacterales</taxon>
        <taxon>Paracoccaceae</taxon>
        <taxon>Pseudohalocynthiibacter</taxon>
    </lineage>
</organism>
<evidence type="ECO:0000256" key="4">
    <source>
        <dbReference type="ARBA" id="ARBA00022571"/>
    </source>
</evidence>
<dbReference type="CDD" id="cd03894">
    <property type="entry name" value="M20_ArgE"/>
    <property type="match status" value="1"/>
</dbReference>
<keyword evidence="6" id="KW-0479">Metal-binding</keyword>
<evidence type="ECO:0000256" key="9">
    <source>
        <dbReference type="ARBA" id="ARBA00023285"/>
    </source>
</evidence>
<keyword evidence="7 11" id="KW-0378">Hydrolase</keyword>
<name>A0ABV5JFU5_9RHOB</name>
<evidence type="ECO:0000256" key="5">
    <source>
        <dbReference type="ARBA" id="ARBA00022605"/>
    </source>
</evidence>
<dbReference type="InterPro" id="IPR010169">
    <property type="entry name" value="AcOrn-deacetyl"/>
</dbReference>
<dbReference type="Pfam" id="PF07687">
    <property type="entry name" value="M20_dimer"/>
    <property type="match status" value="1"/>
</dbReference>
<evidence type="ECO:0000259" key="10">
    <source>
        <dbReference type="Pfam" id="PF07687"/>
    </source>
</evidence>
<comment type="cofactor">
    <cofactor evidence="1">
        <name>Zn(2+)</name>
        <dbReference type="ChEBI" id="CHEBI:29105"/>
    </cofactor>
</comment>
<feature type="domain" description="Peptidase M20 dimerisation" evidence="10">
    <location>
        <begin position="175"/>
        <end position="284"/>
    </location>
</feature>
<dbReference type="InterPro" id="IPR050072">
    <property type="entry name" value="Peptidase_M20A"/>
</dbReference>
<dbReference type="NCBIfam" id="NF005710">
    <property type="entry name" value="PRK07522.1"/>
    <property type="match status" value="1"/>
</dbReference>
<reference evidence="11 12" key="1">
    <citation type="submission" date="2024-09" db="EMBL/GenBank/DDBJ databases">
        <authorList>
            <person name="Sun Q."/>
            <person name="Mori K."/>
        </authorList>
    </citation>
    <scope>NUCLEOTIDE SEQUENCE [LARGE SCALE GENOMIC DNA]</scope>
    <source>
        <strain evidence="11 12">CECT 8726</strain>
    </source>
</reference>
<evidence type="ECO:0000256" key="8">
    <source>
        <dbReference type="ARBA" id="ARBA00022833"/>
    </source>
</evidence>
<dbReference type="EC" id="3.5.1.16" evidence="11"/>
<dbReference type="InterPro" id="IPR002933">
    <property type="entry name" value="Peptidase_M20"/>
</dbReference>
<dbReference type="EMBL" id="JBHMEA010000024">
    <property type="protein sequence ID" value="MFB9231653.1"/>
    <property type="molecule type" value="Genomic_DNA"/>
</dbReference>
<dbReference type="PANTHER" id="PTHR43808">
    <property type="entry name" value="ACETYLORNITHINE DEACETYLASE"/>
    <property type="match status" value="1"/>
</dbReference>
<evidence type="ECO:0000256" key="6">
    <source>
        <dbReference type="ARBA" id="ARBA00022723"/>
    </source>
</evidence>
<dbReference type="Gene3D" id="3.40.630.10">
    <property type="entry name" value="Zn peptidases"/>
    <property type="match status" value="1"/>
</dbReference>
<keyword evidence="9" id="KW-0170">Cobalt</keyword>
<dbReference type="Pfam" id="PF01546">
    <property type="entry name" value="Peptidase_M20"/>
    <property type="match status" value="1"/>
</dbReference>
<keyword evidence="8" id="KW-0862">Zinc</keyword>
<accession>A0ABV5JFU5</accession>
<dbReference type="InterPro" id="IPR036264">
    <property type="entry name" value="Bact_exopeptidase_dim_dom"/>
</dbReference>
<keyword evidence="5" id="KW-0028">Amino-acid biosynthesis</keyword>
<sequence length="387" mass="41923">MQNAVEMTVKILEKLVSFKSFSGQTNLDLISYVSDYLDGYGIQTDLSHDETGLRANLFATIGPKADGGVALSGHTDVVPVDGQNWTLPAFELTRKDDRLFGRGSVDMKGFLACALAMVPSFQRAPLQRPIHLALSFDEETGSIGAPILSRQIVDSGMKPAAVIVGEPTEMKVIAGHKGGYEMHTHFTGIAGHSSDPRRGVNAIHYAARFIVFLENLSAEFAQNPPADSAFDPPQSTLNIGTIRGGAGRSIIAEDCALDWELRITPPDDGKETMKRINSFLTDLLLSEMQKNFPTADIVTTTESEYPGLAFDPGSTALSVVQQISGENTFTTVPFGTDAGCFFRDGLPTVVFGPGSIEQAHKPDEYIELSQIKACLKFFQKLGDWQSI</sequence>
<dbReference type="NCBIfam" id="TIGR01892">
    <property type="entry name" value="AcOrn-deacetyl"/>
    <property type="match status" value="1"/>
</dbReference>
<dbReference type="GO" id="GO:0008777">
    <property type="term" value="F:acetylornithine deacetylase activity"/>
    <property type="evidence" value="ECO:0007669"/>
    <property type="project" value="UniProtKB-EC"/>
</dbReference>
<dbReference type="SUPFAM" id="SSF53187">
    <property type="entry name" value="Zn-dependent exopeptidases"/>
    <property type="match status" value="1"/>
</dbReference>
<comment type="similarity">
    <text evidence="2">Belongs to the peptidase M20A family. ArgE subfamily.</text>
</comment>
<gene>
    <name evidence="11" type="primary">argE</name>
    <name evidence="11" type="ORF">ACFFUT_07630</name>
</gene>
<dbReference type="InterPro" id="IPR011650">
    <property type="entry name" value="Peptidase_M20_dimer"/>
</dbReference>
<dbReference type="Gene3D" id="3.30.70.360">
    <property type="match status" value="1"/>
</dbReference>
<evidence type="ECO:0000256" key="2">
    <source>
        <dbReference type="ARBA" id="ARBA00005691"/>
    </source>
</evidence>
<dbReference type="PROSITE" id="PS00758">
    <property type="entry name" value="ARGE_DAPE_CPG2_1"/>
    <property type="match status" value="1"/>
</dbReference>
<proteinExistence type="inferred from homology"/>
<comment type="caution">
    <text evidence="11">The sequence shown here is derived from an EMBL/GenBank/DDBJ whole genome shotgun (WGS) entry which is preliminary data.</text>
</comment>
<dbReference type="SUPFAM" id="SSF55031">
    <property type="entry name" value="Bacterial exopeptidase dimerisation domain"/>
    <property type="match status" value="1"/>
</dbReference>
<evidence type="ECO:0000313" key="11">
    <source>
        <dbReference type="EMBL" id="MFB9231653.1"/>
    </source>
</evidence>
<dbReference type="Proteomes" id="UP001589683">
    <property type="component" value="Unassembled WGS sequence"/>
</dbReference>
<evidence type="ECO:0000313" key="12">
    <source>
        <dbReference type="Proteomes" id="UP001589683"/>
    </source>
</evidence>
<dbReference type="PANTHER" id="PTHR43808:SF31">
    <property type="entry name" value="N-ACETYL-L-CITRULLINE DEACETYLASE"/>
    <property type="match status" value="1"/>
</dbReference>
<keyword evidence="4" id="KW-0055">Arginine biosynthesis</keyword>
<protein>
    <submittedName>
        <fullName evidence="11">Acetylornithine deacetylase</fullName>
        <ecNumber evidence="11">3.5.1.16</ecNumber>
    </submittedName>
</protein>
<keyword evidence="3" id="KW-0963">Cytoplasm</keyword>
<evidence type="ECO:0000256" key="3">
    <source>
        <dbReference type="ARBA" id="ARBA00022490"/>
    </source>
</evidence>
<evidence type="ECO:0000256" key="1">
    <source>
        <dbReference type="ARBA" id="ARBA00001947"/>
    </source>
</evidence>
<keyword evidence="12" id="KW-1185">Reference proteome</keyword>
<dbReference type="RefSeq" id="WP_213890258.1">
    <property type="nucleotide sequence ID" value="NZ_JAGFNU010000009.1"/>
</dbReference>
<dbReference type="PROSITE" id="PS00759">
    <property type="entry name" value="ARGE_DAPE_CPG2_2"/>
    <property type="match status" value="1"/>
</dbReference>